<evidence type="ECO:0000256" key="1">
    <source>
        <dbReference type="ARBA" id="ARBA00007749"/>
    </source>
</evidence>
<keyword evidence="3 6" id="KW-0378">Hydrolase</keyword>
<comment type="caution">
    <text evidence="6">The sequence shown here is derived from an EMBL/GenBank/DDBJ whole genome shotgun (WGS) entry which is preliminary data.</text>
</comment>
<dbReference type="GO" id="GO:0016787">
    <property type="term" value="F:hydrolase activity"/>
    <property type="evidence" value="ECO:0007669"/>
    <property type="project" value="UniProtKB-KW"/>
</dbReference>
<organism evidence="6 7">
    <name type="scientific">Gordonia soli NBRC 108243</name>
    <dbReference type="NCBI Taxonomy" id="1223545"/>
    <lineage>
        <taxon>Bacteria</taxon>
        <taxon>Bacillati</taxon>
        <taxon>Actinomycetota</taxon>
        <taxon>Actinomycetes</taxon>
        <taxon>Mycobacteriales</taxon>
        <taxon>Gordoniaceae</taxon>
        <taxon>Gordonia</taxon>
    </lineage>
</organism>
<dbReference type="EMBL" id="BANX01000033">
    <property type="protein sequence ID" value="GAC70229.1"/>
    <property type="molecule type" value="Genomic_DNA"/>
</dbReference>
<sequence>MLPAATVSSIRIGATTVTYLPDGHARLVPGALFPASQPNGWARHAPYLDDDVRLTVSIGSFLVQTPRHRVLIDLGIGAVEFDVPDIAEFRGGELLESLRGVGLDPGDIDVVAFTHLHHDHVGWTSTGAPAPSRPSPQDVALTFGRARHLVARPEWTHWFGSDEITGPDPVLVQAPLEPIIEFITVGEEFVPGIRAVSTAGHTPGHLSCEITDPASSVQVLVLGDVMHTQAQIAETDWNFLFDVDPERGIATRRALLNSLDDERTVVVGGHFAGQVFGRVLSPVSAHRWSAGVHPSTIGTASATDALDAHLDAAG</sequence>
<dbReference type="STRING" id="1223545.GS4_33_00430"/>
<dbReference type="SUPFAM" id="SSF56281">
    <property type="entry name" value="Metallo-hydrolase/oxidoreductase"/>
    <property type="match status" value="1"/>
</dbReference>
<evidence type="ECO:0000313" key="6">
    <source>
        <dbReference type="EMBL" id="GAC70229.1"/>
    </source>
</evidence>
<keyword evidence="4" id="KW-0862">Zinc</keyword>
<dbReference type="PANTHER" id="PTHR42978:SF6">
    <property type="entry name" value="QUORUM-QUENCHING LACTONASE YTNP-RELATED"/>
    <property type="match status" value="1"/>
</dbReference>
<proteinExistence type="inferred from homology"/>
<dbReference type="PANTHER" id="PTHR42978">
    <property type="entry name" value="QUORUM-QUENCHING LACTONASE YTNP-RELATED-RELATED"/>
    <property type="match status" value="1"/>
</dbReference>
<dbReference type="AlphaFoldDB" id="M0QP90"/>
<comment type="similarity">
    <text evidence="1">Belongs to the metallo-beta-lactamase superfamily.</text>
</comment>
<dbReference type="OrthoDB" id="2971563at2"/>
<dbReference type="SMART" id="SM00849">
    <property type="entry name" value="Lactamase_B"/>
    <property type="match status" value="1"/>
</dbReference>
<protein>
    <submittedName>
        <fullName evidence="6">Putative hydrolase</fullName>
    </submittedName>
</protein>
<dbReference type="InterPro" id="IPR001279">
    <property type="entry name" value="Metallo-B-lactamas"/>
</dbReference>
<feature type="domain" description="Metallo-beta-lactamase" evidence="5">
    <location>
        <begin position="57"/>
        <end position="270"/>
    </location>
</feature>
<evidence type="ECO:0000256" key="3">
    <source>
        <dbReference type="ARBA" id="ARBA00022801"/>
    </source>
</evidence>
<gene>
    <name evidence="6" type="ORF">GS4_33_00430</name>
</gene>
<dbReference type="eggNOG" id="COG0491">
    <property type="taxonomic scope" value="Bacteria"/>
</dbReference>
<dbReference type="InterPro" id="IPR051013">
    <property type="entry name" value="MBL_superfamily_lactonases"/>
</dbReference>
<dbReference type="Gene3D" id="3.60.15.10">
    <property type="entry name" value="Ribonuclease Z/Hydroxyacylglutathione hydrolase-like"/>
    <property type="match status" value="1"/>
</dbReference>
<dbReference type="RefSeq" id="WP_007624087.1">
    <property type="nucleotide sequence ID" value="NZ_BANX01000033.1"/>
</dbReference>
<evidence type="ECO:0000256" key="2">
    <source>
        <dbReference type="ARBA" id="ARBA00022723"/>
    </source>
</evidence>
<evidence type="ECO:0000259" key="5">
    <source>
        <dbReference type="SMART" id="SM00849"/>
    </source>
</evidence>
<evidence type="ECO:0000256" key="4">
    <source>
        <dbReference type="ARBA" id="ARBA00022833"/>
    </source>
</evidence>
<dbReference type="GO" id="GO:0046872">
    <property type="term" value="F:metal ion binding"/>
    <property type="evidence" value="ECO:0007669"/>
    <property type="project" value="UniProtKB-KW"/>
</dbReference>
<accession>M0QP90</accession>
<dbReference type="Pfam" id="PF00753">
    <property type="entry name" value="Lactamase_B"/>
    <property type="match status" value="1"/>
</dbReference>
<name>M0QP90_9ACTN</name>
<dbReference type="InterPro" id="IPR036866">
    <property type="entry name" value="RibonucZ/Hydroxyglut_hydro"/>
</dbReference>
<evidence type="ECO:0000313" key="7">
    <source>
        <dbReference type="Proteomes" id="UP000011666"/>
    </source>
</evidence>
<keyword evidence="2" id="KW-0479">Metal-binding</keyword>
<dbReference type="Proteomes" id="UP000011666">
    <property type="component" value="Unassembled WGS sequence"/>
</dbReference>
<dbReference type="CDD" id="cd16277">
    <property type="entry name" value="metallo-hydrolase-like_MBL-fold"/>
    <property type="match status" value="1"/>
</dbReference>
<keyword evidence="7" id="KW-1185">Reference proteome</keyword>
<reference evidence="6 7" key="1">
    <citation type="submission" date="2013-01" db="EMBL/GenBank/DDBJ databases">
        <title>Whole genome shotgun sequence of Gordonia soli NBRC 108243.</title>
        <authorList>
            <person name="Isaki-Nakamura S."/>
            <person name="Hosoyama A."/>
            <person name="Tsuchikane K."/>
            <person name="Ando Y."/>
            <person name="Baba S."/>
            <person name="Ohji S."/>
            <person name="Hamada M."/>
            <person name="Tamura T."/>
            <person name="Yamazoe A."/>
            <person name="Yamazaki S."/>
            <person name="Fujita N."/>
        </authorList>
    </citation>
    <scope>NUCLEOTIDE SEQUENCE [LARGE SCALE GENOMIC DNA]</scope>
    <source>
        <strain evidence="6 7">NBRC 108243</strain>
    </source>
</reference>